<feature type="compositionally biased region" description="Low complexity" evidence="8">
    <location>
        <begin position="638"/>
        <end position="654"/>
    </location>
</feature>
<dbReference type="SUPFAM" id="SSF53187">
    <property type="entry name" value="Zn-dependent exopeptidases"/>
    <property type="match status" value="1"/>
</dbReference>
<feature type="region of interest" description="Disordered" evidence="8">
    <location>
        <begin position="636"/>
        <end position="661"/>
    </location>
</feature>
<dbReference type="PROSITE" id="PS51278">
    <property type="entry name" value="GATASE_TYPE_2"/>
    <property type="match status" value="1"/>
</dbReference>
<dbReference type="GO" id="GO:0008233">
    <property type="term" value="F:peptidase activity"/>
    <property type="evidence" value="ECO:0007669"/>
    <property type="project" value="UniProtKB-KW"/>
</dbReference>
<evidence type="ECO:0000256" key="7">
    <source>
        <dbReference type="PROSITE-ProRule" id="PRU00221"/>
    </source>
</evidence>
<dbReference type="InterPro" id="IPR020472">
    <property type="entry name" value="WD40_PAC1"/>
</dbReference>
<evidence type="ECO:0000256" key="2">
    <source>
        <dbReference type="ARBA" id="ARBA00022670"/>
    </source>
</evidence>
<dbReference type="SUPFAM" id="SSF56235">
    <property type="entry name" value="N-terminal nucleophile aminohydrolases (Ntn hydrolases)"/>
    <property type="match status" value="1"/>
</dbReference>
<dbReference type="Pfam" id="PF01546">
    <property type="entry name" value="Peptidase_M20"/>
    <property type="match status" value="1"/>
</dbReference>
<feature type="compositionally biased region" description="Basic and acidic residues" evidence="8">
    <location>
        <begin position="374"/>
        <end position="388"/>
    </location>
</feature>
<dbReference type="PANTHER" id="PTHR43270:SF8">
    <property type="entry name" value="DI- AND TRIPEPTIDASE DUG2-RELATED"/>
    <property type="match status" value="1"/>
</dbReference>
<dbReference type="Pfam" id="PF00400">
    <property type="entry name" value="WD40"/>
    <property type="match status" value="4"/>
</dbReference>
<gene>
    <name evidence="10" type="ORF">g.68237</name>
</gene>
<evidence type="ECO:0000256" key="6">
    <source>
        <dbReference type="ARBA" id="ARBA00022962"/>
    </source>
</evidence>
<feature type="region of interest" description="Disordered" evidence="8">
    <location>
        <begin position="374"/>
        <end position="491"/>
    </location>
</feature>
<keyword evidence="5" id="KW-0378">Hydrolase</keyword>
<keyword evidence="4" id="KW-0677">Repeat</keyword>
<dbReference type="InterPro" id="IPR029055">
    <property type="entry name" value="Ntn_hydrolases_N"/>
</dbReference>
<dbReference type="InterPro" id="IPR026869">
    <property type="entry name" value="EgtC-like"/>
</dbReference>
<evidence type="ECO:0000256" key="1">
    <source>
        <dbReference type="ARBA" id="ARBA00022574"/>
    </source>
</evidence>
<dbReference type="CDD" id="cd01908">
    <property type="entry name" value="YafJ"/>
    <property type="match status" value="1"/>
</dbReference>
<dbReference type="InterPro" id="IPR002933">
    <property type="entry name" value="Peptidase_M20"/>
</dbReference>
<dbReference type="PANTHER" id="PTHR43270">
    <property type="entry name" value="BETA-ALA-HIS DIPEPTIDASE"/>
    <property type="match status" value="1"/>
</dbReference>
<dbReference type="Pfam" id="PF07687">
    <property type="entry name" value="M20_dimer"/>
    <property type="match status" value="1"/>
</dbReference>
<sequence length="1420" mass="149186">MCRLMAFYGIDPILVADVVLWPARSIIKQSYDARERKNDSNLPHHLGYGNLNGDGFGIGWFSTSLSQRPDSANPCVFTSITPAWNNENLNRLATKIESRLVFAHVRAAYPGMPVSEQNCHPFQWGRFLFMHNGVVAGFMQVRRHLLALLSDAAYNAVQSFHSDSAVCFALFLNQLPDMHAAPNPVVMLKALEDTISIIQETQSQHGIAGNSLLNFCVSDGATLVATRYTSSPDEEPASLYYAEGCSYDRSKEGVEESGIASAAAAASDPGGQRDSGTANASSKAVAGEGDYHLTYSELGSRVCLIASEPVTSSGSDWVEVPRNTALVVCRETSGVLCVMRSPLVAGAENPRRAEVYRCLEAVTLAAGVKPGAREPVRAPRVGEGHEAVRASAASLSRWPSEATGLGSGGEAGGPASAPSEDEAGSGAPPAGKRRRDGGRGGPAWEAAAGSQDADEAGPGHISAGVVPEAGVSSHADQDASTQPPPSSASLERHLLTGHSGTVMALCASHDLLFSGATDCSIKVWSLQSLACVATLRGHRDPIRALTVCGTHLASLGAKTLRLWALSSDFTCASVLAVADVTGNAKTVVAPCPAATASAAAWVYVGSQDCRVRGFRAPAGAGAGGCAARPAPTVDGDRAGAAAATSAAAPGTAPSPFLEADSPRCMTSRDRISSHVPPAAGAAAITPEATGHAGAVTALAASGEVLFSASADSTIRVWRLPNLTHERVLRGHRGSVLALHLAGGVLLSGGRDAVIRVWDCGTLVCRRTLPGHCGDVLALTSVGIAVPAGGAGEYADLLSPGLASPLASAADISPANPLFLGAGGVGAGNGIGNAGSTTSNLHRRQPLLYASASADGCVRLWDAATFACLRVLGGGPGASPVMACALTETHAAAALPDGVIRLYACDDLFVAAAGRALGVPVEAGEPGRGGVEARTRRGQGAAPKPEAGDVVTKMERELERALRTFIRLRTISVDPSKSEDCFRGAKFLHRLLEGLGAEVKLVQPMEGKNPLVIARLGRCPTKPTVTFYGHYDVQPALEPEWQTDPFELSSIDGHLYGRGVSDNKGPVLAFIYAVKELLHEHEAELPVNVAFLIEGEEENGSTGFHEAVSAHLGWFEGSQIVIISNTLWVGERVPCLTYGMRGMISASIEVHGPARDLHSGNEGGVFSEPLADLTKVLASLVDARANILVPGFYDAVRPGMLDAAMRRLPASHEFSLEGYRAQIGVRRLTAGRSEWDLLAARWCLPSLSVVDVRVGSGDDPARSAHYRFGPTRFSVIPRAAVGQVAIRFVPAQRPESLVEHLRAHVAHEFAKLRTGNEIAVKVHSIGDWWEADEASPYTKLAERVVQEEWSTTPLLVREGGTMPVARKLEKMLGAPVLMLPMGQSSDNCHLANERIQRVNLLRGKNVVKRLLMEAPRAKAAQ</sequence>
<dbReference type="EMBL" id="GDKF01003880">
    <property type="protein sequence ID" value="JAT74742.1"/>
    <property type="molecule type" value="Transcribed_RNA"/>
</dbReference>
<dbReference type="InterPro" id="IPR001680">
    <property type="entry name" value="WD40_rpt"/>
</dbReference>
<dbReference type="Gene3D" id="3.60.20.10">
    <property type="entry name" value="Glutamine Phosphoribosylpyrophosphate, subunit 1, domain 1"/>
    <property type="match status" value="1"/>
</dbReference>
<keyword evidence="6" id="KW-0315">Glutamine amidotransferase</keyword>
<dbReference type="Gene3D" id="2.130.10.10">
    <property type="entry name" value="YVTN repeat-like/Quinoprotein amine dehydrogenase"/>
    <property type="match status" value="3"/>
</dbReference>
<reference evidence="10" key="1">
    <citation type="submission" date="2015-08" db="EMBL/GenBank/DDBJ databases">
        <authorList>
            <person name="Babu N.S."/>
            <person name="Beckwith C.J."/>
            <person name="Beseler K.G."/>
            <person name="Brison A."/>
            <person name="Carone J.V."/>
            <person name="Caskin T.P."/>
            <person name="Diamond M."/>
            <person name="Durham M.E."/>
            <person name="Foxe J.M."/>
            <person name="Go M."/>
            <person name="Henderson B.A."/>
            <person name="Jones I.B."/>
            <person name="McGettigan J.A."/>
            <person name="Micheletti S.J."/>
            <person name="Nasrallah M.E."/>
            <person name="Ortiz D."/>
            <person name="Piller C.R."/>
            <person name="Privatt S.R."/>
            <person name="Schneider S.L."/>
            <person name="Sharp S."/>
            <person name="Smith T.C."/>
            <person name="Stanton J.D."/>
            <person name="Ullery H.E."/>
            <person name="Wilson R.J."/>
            <person name="Serrano M.G."/>
            <person name="Buck G."/>
            <person name="Lee V."/>
            <person name="Wang Y."/>
            <person name="Carvalho R."/>
            <person name="Voegtly L."/>
            <person name="Shi R."/>
            <person name="Duckworth R."/>
            <person name="Johnson A."/>
            <person name="Loviza R."/>
            <person name="Walstead R."/>
            <person name="Shah Z."/>
            <person name="Kiflezghi M."/>
            <person name="Wade K."/>
            <person name="Ball S.L."/>
            <person name="Bradley K.W."/>
            <person name="Asai D.J."/>
            <person name="Bowman C.A."/>
            <person name="Russell D.A."/>
            <person name="Pope W.H."/>
            <person name="Jacobs-Sera D."/>
            <person name="Hendrix R.W."/>
            <person name="Hatfull G.F."/>
        </authorList>
    </citation>
    <scope>NUCLEOTIDE SEQUENCE</scope>
</reference>
<proteinExistence type="predicted"/>
<dbReference type="GO" id="GO:0046872">
    <property type="term" value="F:metal ion binding"/>
    <property type="evidence" value="ECO:0007669"/>
    <property type="project" value="UniProtKB-KW"/>
</dbReference>
<dbReference type="SUPFAM" id="SSF50978">
    <property type="entry name" value="WD40 repeat-like"/>
    <property type="match status" value="1"/>
</dbReference>
<dbReference type="PROSITE" id="PS50294">
    <property type="entry name" value="WD_REPEATS_REGION"/>
    <property type="match status" value="3"/>
</dbReference>
<dbReference type="InterPro" id="IPR015943">
    <property type="entry name" value="WD40/YVTN_repeat-like_dom_sf"/>
</dbReference>
<keyword evidence="1 7" id="KW-0853">WD repeat</keyword>
<protein>
    <recommendedName>
        <fullName evidence="9">Glutamine amidotransferase type-2 domain-containing protein</fullName>
    </recommendedName>
</protein>
<dbReference type="PROSITE" id="PS50082">
    <property type="entry name" value="WD_REPEATS_2"/>
    <property type="match status" value="3"/>
</dbReference>
<dbReference type="GO" id="GO:0006508">
    <property type="term" value="P:proteolysis"/>
    <property type="evidence" value="ECO:0007669"/>
    <property type="project" value="UniProtKB-KW"/>
</dbReference>
<name>A0A1D2A699_AUXPR</name>
<dbReference type="InterPro" id="IPR051458">
    <property type="entry name" value="Cyt/Met_Dipeptidase"/>
</dbReference>
<dbReference type="InterPro" id="IPR036322">
    <property type="entry name" value="WD40_repeat_dom_sf"/>
</dbReference>
<feature type="repeat" description="WD" evidence="7">
    <location>
        <begin position="495"/>
        <end position="534"/>
    </location>
</feature>
<feature type="repeat" description="WD" evidence="7">
    <location>
        <begin position="688"/>
        <end position="727"/>
    </location>
</feature>
<dbReference type="Gene3D" id="3.30.70.360">
    <property type="match status" value="1"/>
</dbReference>
<dbReference type="Pfam" id="PF13230">
    <property type="entry name" value="GATase_4"/>
    <property type="match status" value="1"/>
</dbReference>
<keyword evidence="3" id="KW-0479">Metal-binding</keyword>
<feature type="region of interest" description="Disordered" evidence="8">
    <location>
        <begin position="923"/>
        <end position="947"/>
    </location>
</feature>
<evidence type="ECO:0000256" key="5">
    <source>
        <dbReference type="ARBA" id="ARBA00022801"/>
    </source>
</evidence>
<evidence type="ECO:0000259" key="9">
    <source>
        <dbReference type="PROSITE" id="PS51278"/>
    </source>
</evidence>
<evidence type="ECO:0000256" key="8">
    <source>
        <dbReference type="SAM" id="MobiDB-lite"/>
    </source>
</evidence>
<evidence type="ECO:0000256" key="3">
    <source>
        <dbReference type="ARBA" id="ARBA00022723"/>
    </source>
</evidence>
<feature type="repeat" description="WD" evidence="7">
    <location>
        <begin position="728"/>
        <end position="758"/>
    </location>
</feature>
<evidence type="ECO:0000313" key="10">
    <source>
        <dbReference type="EMBL" id="JAT74742.1"/>
    </source>
</evidence>
<dbReference type="PRINTS" id="PR00320">
    <property type="entry name" value="GPROTEINBRPT"/>
</dbReference>
<keyword evidence="2" id="KW-0645">Protease</keyword>
<organism evidence="10">
    <name type="scientific">Auxenochlorella protothecoides</name>
    <name type="common">Green microalga</name>
    <name type="synonym">Chlorella protothecoides</name>
    <dbReference type="NCBI Taxonomy" id="3075"/>
    <lineage>
        <taxon>Eukaryota</taxon>
        <taxon>Viridiplantae</taxon>
        <taxon>Chlorophyta</taxon>
        <taxon>core chlorophytes</taxon>
        <taxon>Trebouxiophyceae</taxon>
        <taxon>Chlorellales</taxon>
        <taxon>Chlorellaceae</taxon>
        <taxon>Auxenochlorella</taxon>
    </lineage>
</organism>
<feature type="region of interest" description="Disordered" evidence="8">
    <location>
        <begin position="258"/>
        <end position="281"/>
    </location>
</feature>
<dbReference type="SMART" id="SM00320">
    <property type="entry name" value="WD40"/>
    <property type="match status" value="6"/>
</dbReference>
<dbReference type="Gene3D" id="3.40.630.10">
    <property type="entry name" value="Zn peptidases"/>
    <property type="match status" value="1"/>
</dbReference>
<evidence type="ECO:0000256" key="4">
    <source>
        <dbReference type="ARBA" id="ARBA00022737"/>
    </source>
</evidence>
<dbReference type="GO" id="GO:0006751">
    <property type="term" value="P:glutathione catabolic process"/>
    <property type="evidence" value="ECO:0007669"/>
    <property type="project" value="TreeGrafter"/>
</dbReference>
<feature type="domain" description="Glutamine amidotransferase type-2" evidence="9">
    <location>
        <begin position="2"/>
        <end position="297"/>
    </location>
</feature>
<dbReference type="InterPro" id="IPR011650">
    <property type="entry name" value="Peptidase_M20_dimer"/>
</dbReference>
<dbReference type="InterPro" id="IPR017932">
    <property type="entry name" value="GATase_2_dom"/>
</dbReference>
<accession>A0A1D2A699</accession>